<keyword evidence="7" id="KW-1185">Reference proteome</keyword>
<evidence type="ECO:0000256" key="4">
    <source>
        <dbReference type="SAM" id="MobiDB-lite"/>
    </source>
</evidence>
<dbReference type="InterPro" id="IPR023313">
    <property type="entry name" value="UBQ-conjugating_AS"/>
</dbReference>
<dbReference type="Gene3D" id="3.10.110.10">
    <property type="entry name" value="Ubiquitin Conjugating Enzyme"/>
    <property type="match status" value="1"/>
</dbReference>
<feature type="domain" description="UBC core" evidence="5">
    <location>
        <begin position="4"/>
        <end position="153"/>
    </location>
</feature>
<dbReference type="GO" id="GO:0016740">
    <property type="term" value="F:transferase activity"/>
    <property type="evidence" value="ECO:0007669"/>
    <property type="project" value="UniProtKB-KW"/>
</dbReference>
<dbReference type="SMART" id="SM00212">
    <property type="entry name" value="UBCc"/>
    <property type="match status" value="1"/>
</dbReference>
<evidence type="ECO:0000259" key="5">
    <source>
        <dbReference type="PROSITE" id="PS50127"/>
    </source>
</evidence>
<dbReference type="SUPFAM" id="SSF54495">
    <property type="entry name" value="UBC-like"/>
    <property type="match status" value="1"/>
</dbReference>
<dbReference type="InterPro" id="IPR016135">
    <property type="entry name" value="UBQ-conjugating_enzyme/RWD"/>
</dbReference>
<dbReference type="AlphaFoldDB" id="A0A7R9BCX7"/>
<dbReference type="InterPro" id="IPR000608">
    <property type="entry name" value="UBC"/>
</dbReference>
<organism evidence="6">
    <name type="scientific">Notodromas monacha</name>
    <dbReference type="NCBI Taxonomy" id="399045"/>
    <lineage>
        <taxon>Eukaryota</taxon>
        <taxon>Metazoa</taxon>
        <taxon>Ecdysozoa</taxon>
        <taxon>Arthropoda</taxon>
        <taxon>Crustacea</taxon>
        <taxon>Oligostraca</taxon>
        <taxon>Ostracoda</taxon>
        <taxon>Podocopa</taxon>
        <taxon>Podocopida</taxon>
        <taxon>Cypridocopina</taxon>
        <taxon>Cypridoidea</taxon>
        <taxon>Cyprididae</taxon>
        <taxon>Notodromas</taxon>
    </lineage>
</organism>
<dbReference type="Proteomes" id="UP000678499">
    <property type="component" value="Unassembled WGS sequence"/>
</dbReference>
<dbReference type="EMBL" id="CAJPEX010000069">
    <property type="protein sequence ID" value="CAG0912994.1"/>
    <property type="molecule type" value="Genomic_DNA"/>
</dbReference>
<dbReference type="PROSITE" id="PS50127">
    <property type="entry name" value="UBC_2"/>
    <property type="match status" value="1"/>
</dbReference>
<accession>A0A7R9BCX7</accession>
<evidence type="ECO:0000256" key="1">
    <source>
        <dbReference type="ARBA" id="ARBA00022679"/>
    </source>
</evidence>
<name>A0A7R9BCX7_9CRUS</name>
<evidence type="ECO:0000313" key="6">
    <source>
        <dbReference type="EMBL" id="CAD7272842.1"/>
    </source>
</evidence>
<protein>
    <recommendedName>
        <fullName evidence="5">UBC core domain-containing protein</fullName>
    </recommendedName>
</protein>
<dbReference type="OrthoDB" id="9978460at2759"/>
<proteinExistence type="predicted"/>
<dbReference type="PROSITE" id="PS00183">
    <property type="entry name" value="UBC_1"/>
    <property type="match status" value="1"/>
</dbReference>
<dbReference type="Pfam" id="PF00179">
    <property type="entry name" value="UQ_con"/>
    <property type="match status" value="1"/>
</dbReference>
<feature type="active site" description="Glycyl thioester intermediate" evidence="3">
    <location>
        <position position="88"/>
    </location>
</feature>
<evidence type="ECO:0000256" key="2">
    <source>
        <dbReference type="ARBA" id="ARBA00022786"/>
    </source>
</evidence>
<gene>
    <name evidence="6" type="ORF">NMOB1V02_LOCUS760</name>
</gene>
<reference evidence="6" key="1">
    <citation type="submission" date="2020-11" db="EMBL/GenBank/DDBJ databases">
        <authorList>
            <person name="Tran Van P."/>
        </authorList>
    </citation>
    <scope>NUCLEOTIDE SEQUENCE</scope>
</reference>
<feature type="region of interest" description="Disordered" evidence="4">
    <location>
        <begin position="150"/>
        <end position="169"/>
    </location>
</feature>
<evidence type="ECO:0000313" key="7">
    <source>
        <dbReference type="Proteomes" id="UP000678499"/>
    </source>
</evidence>
<evidence type="ECO:0000256" key="3">
    <source>
        <dbReference type="PROSITE-ProRule" id="PRU10133"/>
    </source>
</evidence>
<dbReference type="EMBL" id="OA882106">
    <property type="protein sequence ID" value="CAD7272842.1"/>
    <property type="molecule type" value="Genomic_DNA"/>
</dbReference>
<dbReference type="PANTHER" id="PTHR24067">
    <property type="entry name" value="UBIQUITIN-CONJUGATING ENZYME E2"/>
    <property type="match status" value="1"/>
</dbReference>
<keyword evidence="2" id="KW-0833">Ubl conjugation pathway</keyword>
<dbReference type="InterPro" id="IPR050113">
    <property type="entry name" value="Ub_conjugating_enzyme"/>
</dbReference>
<keyword evidence="1" id="KW-0808">Transferase</keyword>
<sequence length="757" mass="84950">MDRMRLRRLEKELQRYEQDRPSGVSYWPVSDSTERYEGTISGPEGSPYAGGNFKLEITIPPRYPMEPPWMKFVTPVYHPNIDSDGRICLNILKPPPDGWNPNLTIASALSHLRVLLSDPNPNDPLMIDIAKELESNREIFNERAKAHTEKYAKKKRSSEGIENEENANETKKLHSGKLCFFTPRFPQSFIKAMENLGRVKQLSSFSVCVQFYDVEDAFDRGSVRVVHERVPICFELLFLKDAQGAYETVEDLFLGLETGHIVSLVANAAACISNFPPSIRDQSIHMVLRHWNIVTSSAEGRYVVVNDHYKGLNSDEWIVREAKLYSDGRVTIESHVILALDSTEAEVEKVECLFGEGVVFHRMTGDLDETIVSDTYAKLKNEILLGRHVVAVVKIRGCSGSLPSGITEYTFGVNIWNFEFEHEGELTREILRIYTDFVEPEPVGGLRRSLGISFVRDATSTIISHNAFLSDGTSISTSVLPTATYTCNLNSGVIFYTRRYEKDGSYNTYSDLKTALTAGHQIQMVTFPRYCEANVQPPLPDVGNKIVSHMFDSWTLYNSTSDESIAFFVDGLQTDGIYNISEAVVYPDDSMHYGLVSRLVTDDENPILEGTWVCFVGSSTIFHASVADKSLVTSYPSLEDAFRGSGAIFEAVLDLSMCNVTGDDNSTHVAFIMWESFLLSGENPAFEGFTTSFAEDLTVEEVQIDDLAIAVRHLRITPDGSAIYTFKKFSATSFVAETVIEAVCNWGFGMNIYHYYF</sequence>
<dbReference type="CDD" id="cd23805">
    <property type="entry name" value="UBCc_UBE2T"/>
    <property type="match status" value="1"/>
</dbReference>